<dbReference type="Proteomes" id="UP000887568">
    <property type="component" value="Unplaced"/>
</dbReference>
<dbReference type="Gene3D" id="2.60.120.620">
    <property type="entry name" value="q2cbj1_9rhob like domain"/>
    <property type="match status" value="1"/>
</dbReference>
<dbReference type="GeneID" id="119737665"/>
<dbReference type="OrthoDB" id="5971311at2759"/>
<dbReference type="AlphaFoldDB" id="A0A914AWG9"/>
<evidence type="ECO:0000313" key="3">
    <source>
        <dbReference type="EnsemblMetazoa" id="XP_038068087.1"/>
    </source>
</evidence>
<dbReference type="EnsemblMetazoa" id="XM_038212159.1">
    <property type="protein sequence ID" value="XP_038068087.1"/>
    <property type="gene ID" value="LOC119737665"/>
</dbReference>
<evidence type="ECO:0000313" key="4">
    <source>
        <dbReference type="Proteomes" id="UP000887568"/>
    </source>
</evidence>
<evidence type="ECO:0000256" key="1">
    <source>
        <dbReference type="SAM" id="MobiDB-lite"/>
    </source>
</evidence>
<name>A0A914AWG9_PATMI</name>
<reference evidence="3" key="1">
    <citation type="submission" date="2022-11" db="UniProtKB">
        <authorList>
            <consortium name="EnsemblMetazoa"/>
        </authorList>
    </citation>
    <scope>IDENTIFICATION</scope>
</reference>
<accession>A0A914AWG9</accession>
<dbReference type="EnsemblMetazoa" id="XM_038212158.1">
    <property type="protein sequence ID" value="XP_038068086.1"/>
    <property type="gene ID" value="LOC119737665"/>
</dbReference>
<feature type="region of interest" description="Disordered" evidence="1">
    <location>
        <begin position="483"/>
        <end position="531"/>
    </location>
</feature>
<dbReference type="InterPro" id="IPR005123">
    <property type="entry name" value="Oxoglu/Fe-dep_dioxygenase_dom"/>
</dbReference>
<dbReference type="PANTHER" id="PTHR33099:SF14">
    <property type="entry name" value="PROLYL 4-HYDROXYLASE ALPHA SUBUNIT FE(2+) 2OG DIOXYGENASE DOMAIN-CONTAINING PROTEIN"/>
    <property type="match status" value="1"/>
</dbReference>
<feature type="compositionally biased region" description="Acidic residues" evidence="1">
    <location>
        <begin position="491"/>
        <end position="511"/>
    </location>
</feature>
<evidence type="ECO:0000259" key="2">
    <source>
        <dbReference type="PROSITE" id="PS51471"/>
    </source>
</evidence>
<proteinExistence type="predicted"/>
<dbReference type="OMA" id="CKSENCF"/>
<dbReference type="RefSeq" id="XP_038068087.1">
    <property type="nucleotide sequence ID" value="XM_038212159.1"/>
</dbReference>
<dbReference type="Pfam" id="PF13640">
    <property type="entry name" value="2OG-FeII_Oxy_3"/>
    <property type="match status" value="1"/>
</dbReference>
<sequence>MANCDSDPVAGFQNAQVELQSAKKKYETYKETLRKIPEDGVLLGEIINVELSSSRSMLNLVDSLERMAKPRAFCCGGWVELMQKDAGARLQMHADKQNEFGWPITQLPVEELLEYCTPAPYGDLEKQETVYNPNVRLASECQASKFKFARKPDPKPKSRRRKKMEAHPPQVLLDYKLNFLPIIRRKVSSTLANEKDVTLQCYKLNVYGIGGFFSAHVDTPVDAARMIGTVVVCLPCPHTGGELIVKHKGVKEEFLFANLSADQGKIQWAAFYSDCVHEILPVKSGHRITVTYNIFRKKPSWSDSGFGSCKNHSFFSGPKIAADQNATLDNIVSDVLKIAQKKNLEQLGIFLRHKYTMSALAKGNLKGLDQVLSDGLASRGLTCHHLTVLVHEKDEMPDELGETYLDEDDRRKVFAFSREDMLYVNKQGPKPQHAGWKDVEFIKDWSKGKVLVDRKEIEPRNCGNYTEPGEVDQLYFQSTVIIDIPERSDEQPPEDDGDDIRQEDDEEDDGDSSNGRKRARIIAVFPGSDSE</sequence>
<dbReference type="PROSITE" id="PS51471">
    <property type="entry name" value="FE2OG_OXY"/>
    <property type="match status" value="1"/>
</dbReference>
<dbReference type="RefSeq" id="XP_038068086.1">
    <property type="nucleotide sequence ID" value="XM_038212158.1"/>
</dbReference>
<organism evidence="3 4">
    <name type="scientific">Patiria miniata</name>
    <name type="common">Bat star</name>
    <name type="synonym">Asterina miniata</name>
    <dbReference type="NCBI Taxonomy" id="46514"/>
    <lineage>
        <taxon>Eukaryota</taxon>
        <taxon>Metazoa</taxon>
        <taxon>Echinodermata</taxon>
        <taxon>Eleutherozoa</taxon>
        <taxon>Asterozoa</taxon>
        <taxon>Asteroidea</taxon>
        <taxon>Valvatacea</taxon>
        <taxon>Valvatida</taxon>
        <taxon>Asterinidae</taxon>
        <taxon>Patiria</taxon>
    </lineage>
</organism>
<keyword evidence="4" id="KW-1185">Reference proteome</keyword>
<feature type="domain" description="Fe2OG dioxygenase" evidence="2">
    <location>
        <begin position="197"/>
        <end position="299"/>
    </location>
</feature>
<protein>
    <recommendedName>
        <fullName evidence="2">Fe2OG dioxygenase domain-containing protein</fullName>
    </recommendedName>
</protein>
<dbReference type="InterPro" id="IPR044862">
    <property type="entry name" value="Pro_4_hyd_alph_FE2OG_OXY"/>
</dbReference>
<dbReference type="PANTHER" id="PTHR33099">
    <property type="entry name" value="FE2OG DIOXYGENASE DOMAIN-CONTAINING PROTEIN"/>
    <property type="match status" value="1"/>
</dbReference>